<dbReference type="GO" id="GO:0003677">
    <property type="term" value="F:DNA binding"/>
    <property type="evidence" value="ECO:0007669"/>
    <property type="project" value="UniProtKB-KW"/>
</dbReference>
<dbReference type="SUPFAM" id="SSF52540">
    <property type="entry name" value="P-loop containing nucleoside triphosphate hydrolases"/>
    <property type="match status" value="1"/>
</dbReference>
<gene>
    <name evidence="12" type="ORF">METZ01_LOCUS298923</name>
</gene>
<dbReference type="InterPro" id="IPR027417">
    <property type="entry name" value="P-loop_NTPase"/>
</dbReference>
<dbReference type="InterPro" id="IPR014001">
    <property type="entry name" value="Helicase_ATP-bd"/>
</dbReference>
<keyword evidence="5" id="KW-0067">ATP-binding</keyword>
<dbReference type="Pfam" id="PF00270">
    <property type="entry name" value="DEAD"/>
    <property type="match status" value="1"/>
</dbReference>
<keyword evidence="4" id="KW-0347">Helicase</keyword>
<accession>A0A382MB04</accession>
<dbReference type="GO" id="GO:0005524">
    <property type="term" value="F:ATP binding"/>
    <property type="evidence" value="ECO:0007669"/>
    <property type="project" value="UniProtKB-KW"/>
</dbReference>
<dbReference type="AlphaFoldDB" id="A0A382MB04"/>
<dbReference type="Gene3D" id="3.40.50.300">
    <property type="entry name" value="P-loop containing nucleotide triphosphate hydrolases"/>
    <property type="match status" value="2"/>
</dbReference>
<dbReference type="PANTHER" id="PTHR13710:SF105">
    <property type="entry name" value="ATP-DEPENDENT DNA HELICASE Q1"/>
    <property type="match status" value="1"/>
</dbReference>
<dbReference type="FunFam" id="3.40.50.300:FF:000156">
    <property type="entry name" value="ATP-dependent DNA helicase recQ"/>
    <property type="match status" value="1"/>
</dbReference>
<dbReference type="SMART" id="SM00490">
    <property type="entry name" value="HELICc"/>
    <property type="match status" value="1"/>
</dbReference>
<evidence type="ECO:0000256" key="1">
    <source>
        <dbReference type="ARBA" id="ARBA00005446"/>
    </source>
</evidence>
<dbReference type="NCBIfam" id="TIGR00614">
    <property type="entry name" value="recQ_fam"/>
    <property type="match status" value="1"/>
</dbReference>
<dbReference type="PROSITE" id="PS51192">
    <property type="entry name" value="HELICASE_ATP_BIND_1"/>
    <property type="match status" value="1"/>
</dbReference>
<evidence type="ECO:0000256" key="6">
    <source>
        <dbReference type="ARBA" id="ARBA00023125"/>
    </source>
</evidence>
<dbReference type="PANTHER" id="PTHR13710">
    <property type="entry name" value="DNA HELICASE RECQ FAMILY MEMBER"/>
    <property type="match status" value="1"/>
</dbReference>
<comment type="catalytic activity">
    <reaction evidence="8">
        <text>Couples ATP hydrolysis with the unwinding of duplex DNA by translocating in the 3'-5' direction.</text>
        <dbReference type="EC" id="5.6.2.4"/>
    </reaction>
</comment>
<dbReference type="InterPro" id="IPR001650">
    <property type="entry name" value="Helicase_C-like"/>
</dbReference>
<evidence type="ECO:0000313" key="12">
    <source>
        <dbReference type="EMBL" id="SVC46069.1"/>
    </source>
</evidence>
<keyword evidence="6" id="KW-0238">DNA-binding</keyword>
<evidence type="ECO:0000256" key="2">
    <source>
        <dbReference type="ARBA" id="ARBA00022741"/>
    </source>
</evidence>
<dbReference type="Pfam" id="PF00271">
    <property type="entry name" value="Helicase_C"/>
    <property type="match status" value="1"/>
</dbReference>
<evidence type="ECO:0000256" key="5">
    <source>
        <dbReference type="ARBA" id="ARBA00022840"/>
    </source>
</evidence>
<dbReference type="GO" id="GO:0030894">
    <property type="term" value="C:replisome"/>
    <property type="evidence" value="ECO:0007669"/>
    <property type="project" value="TreeGrafter"/>
</dbReference>
<evidence type="ECO:0000259" key="11">
    <source>
        <dbReference type="PROSITE" id="PS51194"/>
    </source>
</evidence>
<dbReference type="FunFam" id="3.40.50.300:FF:001051">
    <property type="entry name" value="ATP-dependent DNA helicase RecQ"/>
    <property type="match status" value="1"/>
</dbReference>
<dbReference type="CDD" id="cd18794">
    <property type="entry name" value="SF2_C_RecQ"/>
    <property type="match status" value="1"/>
</dbReference>
<reference evidence="12" key="1">
    <citation type="submission" date="2018-05" db="EMBL/GenBank/DDBJ databases">
        <authorList>
            <person name="Lanie J.A."/>
            <person name="Ng W.-L."/>
            <person name="Kazmierczak K.M."/>
            <person name="Andrzejewski T.M."/>
            <person name="Davidsen T.M."/>
            <person name="Wayne K.J."/>
            <person name="Tettelin H."/>
            <person name="Glass J.I."/>
            <person name="Rusch D."/>
            <person name="Podicherti R."/>
            <person name="Tsui H.-C.T."/>
            <person name="Winkler M.E."/>
        </authorList>
    </citation>
    <scope>NUCLEOTIDE SEQUENCE</scope>
</reference>
<dbReference type="GO" id="GO:0043138">
    <property type="term" value="F:3'-5' DNA helicase activity"/>
    <property type="evidence" value="ECO:0007669"/>
    <property type="project" value="UniProtKB-EC"/>
</dbReference>
<feature type="domain" description="Helicase C-terminal" evidence="11">
    <location>
        <begin position="226"/>
        <end position="371"/>
    </location>
</feature>
<keyword evidence="2" id="KW-0547">Nucleotide-binding</keyword>
<dbReference type="GO" id="GO:0016787">
    <property type="term" value="F:hydrolase activity"/>
    <property type="evidence" value="ECO:0007669"/>
    <property type="project" value="UniProtKB-KW"/>
</dbReference>
<evidence type="ECO:0000259" key="10">
    <source>
        <dbReference type="PROSITE" id="PS51192"/>
    </source>
</evidence>
<keyword evidence="7" id="KW-0413">Isomerase</keyword>
<dbReference type="GO" id="GO:0005737">
    <property type="term" value="C:cytoplasm"/>
    <property type="evidence" value="ECO:0007669"/>
    <property type="project" value="TreeGrafter"/>
</dbReference>
<dbReference type="EC" id="5.6.2.4" evidence="9"/>
<feature type="non-terminal residue" evidence="12">
    <location>
        <position position="381"/>
    </location>
</feature>
<evidence type="ECO:0000256" key="9">
    <source>
        <dbReference type="ARBA" id="ARBA00034808"/>
    </source>
</evidence>
<organism evidence="12">
    <name type="scientific">marine metagenome</name>
    <dbReference type="NCBI Taxonomy" id="408172"/>
    <lineage>
        <taxon>unclassified sequences</taxon>
        <taxon>metagenomes</taxon>
        <taxon>ecological metagenomes</taxon>
    </lineage>
</organism>
<sequence length="381" mass="43075">MKINDNLIYDSLKKIFGFDEFKGLQKQVINSICENKNTLVIMPTGGGKSLCYQLPALIKEGTTIVVSPLIALMKNQVDQIRGFSNTNGIAHVLNSTLTKDEQEKVKDDVKNGVTKLLYMAPESLSKDSNIEFLKSNNISLLAIDEAHCISEWGHDFRPEYRNLRIIADKIKKNVPIIALTATATPKVQSDILKNLNISDAQIFKASFNRPNLFYEVRYKNDTVNSDLIKFIKNNSNKSGIIYCLSRKKVEEITNLLQLNDIKALPYHAGLDFKTRSNNQDFFLKEDADVIVATIAFGMGIDKPNIRFVIHYDVPKSLEGYYQETGRAGRDGGEGHCLAFYSYKDVEKLEKFITSKTNSEQLLYSLLLEEVVSYCETAISRR</sequence>
<dbReference type="GO" id="GO:0009378">
    <property type="term" value="F:four-way junction helicase activity"/>
    <property type="evidence" value="ECO:0007669"/>
    <property type="project" value="TreeGrafter"/>
</dbReference>
<feature type="domain" description="Helicase ATP-binding" evidence="10">
    <location>
        <begin position="29"/>
        <end position="201"/>
    </location>
</feature>
<protein>
    <recommendedName>
        <fullName evidence="9">DNA 3'-5' helicase</fullName>
        <ecNumber evidence="9">5.6.2.4</ecNumber>
    </recommendedName>
</protein>
<dbReference type="GO" id="GO:0006310">
    <property type="term" value="P:DNA recombination"/>
    <property type="evidence" value="ECO:0007669"/>
    <property type="project" value="InterPro"/>
</dbReference>
<dbReference type="CDD" id="cd17920">
    <property type="entry name" value="DEXHc_RecQ"/>
    <property type="match status" value="1"/>
</dbReference>
<evidence type="ECO:0000256" key="7">
    <source>
        <dbReference type="ARBA" id="ARBA00023235"/>
    </source>
</evidence>
<dbReference type="EMBL" id="UINC01092465">
    <property type="protein sequence ID" value="SVC46069.1"/>
    <property type="molecule type" value="Genomic_DNA"/>
</dbReference>
<name>A0A382MB04_9ZZZZ</name>
<evidence type="ECO:0000256" key="4">
    <source>
        <dbReference type="ARBA" id="ARBA00022806"/>
    </source>
</evidence>
<dbReference type="InterPro" id="IPR004589">
    <property type="entry name" value="DNA_helicase_ATP-dep_RecQ"/>
</dbReference>
<keyword evidence="3" id="KW-0378">Hydrolase</keyword>
<proteinExistence type="inferred from homology"/>
<dbReference type="GO" id="GO:0043590">
    <property type="term" value="C:bacterial nucleoid"/>
    <property type="evidence" value="ECO:0007669"/>
    <property type="project" value="TreeGrafter"/>
</dbReference>
<dbReference type="GO" id="GO:0006281">
    <property type="term" value="P:DNA repair"/>
    <property type="evidence" value="ECO:0007669"/>
    <property type="project" value="TreeGrafter"/>
</dbReference>
<dbReference type="SMART" id="SM00487">
    <property type="entry name" value="DEXDc"/>
    <property type="match status" value="1"/>
</dbReference>
<dbReference type="InterPro" id="IPR011545">
    <property type="entry name" value="DEAD/DEAH_box_helicase_dom"/>
</dbReference>
<dbReference type="PROSITE" id="PS51194">
    <property type="entry name" value="HELICASE_CTER"/>
    <property type="match status" value="1"/>
</dbReference>
<comment type="similarity">
    <text evidence="1">Belongs to the helicase family. RecQ subfamily.</text>
</comment>
<evidence type="ECO:0000256" key="3">
    <source>
        <dbReference type="ARBA" id="ARBA00022801"/>
    </source>
</evidence>
<evidence type="ECO:0000256" key="8">
    <source>
        <dbReference type="ARBA" id="ARBA00034617"/>
    </source>
</evidence>